<dbReference type="Proteomes" id="UP000806542">
    <property type="component" value="Unassembled WGS sequence"/>
</dbReference>
<dbReference type="EMBL" id="JADCKB010000008">
    <property type="protein sequence ID" value="MBE5039826.1"/>
    <property type="molecule type" value="Genomic_DNA"/>
</dbReference>
<reference evidence="1" key="1">
    <citation type="submission" date="2020-10" db="EMBL/GenBank/DDBJ databases">
        <title>ChiBAC.</title>
        <authorList>
            <person name="Zenner C."/>
            <person name="Hitch T.C.A."/>
            <person name="Clavel T."/>
        </authorList>
    </citation>
    <scope>NUCLEOTIDE SEQUENCE</scope>
    <source>
        <strain evidence="1">DSM 107454</strain>
    </source>
</reference>
<dbReference type="AlphaFoldDB" id="A0A9D5LXP1"/>
<sequence>MKENYITEKICPKCGQAYREPPALSREDNETLICPDCGTREALQSLGVEPSEQEKILDTIHRSAHMV</sequence>
<dbReference type="RefSeq" id="WP_226392380.1">
    <property type="nucleotide sequence ID" value="NZ_JADCKB010000008.1"/>
</dbReference>
<gene>
    <name evidence="1" type="ORF">INF28_05030</name>
</gene>
<protein>
    <submittedName>
        <fullName evidence="1">Uncharacterized protein</fullName>
    </submittedName>
</protein>
<evidence type="ECO:0000313" key="2">
    <source>
        <dbReference type="Proteomes" id="UP000806542"/>
    </source>
</evidence>
<organism evidence="1 2">
    <name type="scientific">Ructibacterium gallinarum</name>
    <dbReference type="NCBI Taxonomy" id="2779355"/>
    <lineage>
        <taxon>Bacteria</taxon>
        <taxon>Bacillati</taxon>
        <taxon>Bacillota</taxon>
        <taxon>Clostridia</taxon>
        <taxon>Eubacteriales</taxon>
        <taxon>Oscillospiraceae</taxon>
        <taxon>Ructibacterium</taxon>
    </lineage>
</organism>
<accession>A0A9D5LXP1</accession>
<evidence type="ECO:0000313" key="1">
    <source>
        <dbReference type="EMBL" id="MBE5039826.1"/>
    </source>
</evidence>
<keyword evidence="2" id="KW-1185">Reference proteome</keyword>
<proteinExistence type="predicted"/>
<name>A0A9D5LXP1_9FIRM</name>
<comment type="caution">
    <text evidence="1">The sequence shown here is derived from an EMBL/GenBank/DDBJ whole genome shotgun (WGS) entry which is preliminary data.</text>
</comment>